<dbReference type="GO" id="GO:0005819">
    <property type="term" value="C:spindle"/>
    <property type="evidence" value="ECO:0000318"/>
    <property type="project" value="GO_Central"/>
</dbReference>
<name>H9GQ11_ANOCA</name>
<dbReference type="Pfam" id="PF12926">
    <property type="entry name" value="MOZART2"/>
    <property type="match status" value="1"/>
</dbReference>
<evidence type="ECO:0000256" key="3">
    <source>
        <dbReference type="ARBA" id="ARBA00007286"/>
    </source>
</evidence>
<reference evidence="6" key="3">
    <citation type="submission" date="2025-09" db="UniProtKB">
        <authorList>
            <consortium name="Ensembl"/>
        </authorList>
    </citation>
    <scope>IDENTIFICATION</scope>
</reference>
<dbReference type="Bgee" id="ENSACAG00000020976">
    <property type="expression patterns" value="Expressed in kidney"/>
</dbReference>
<dbReference type="InterPro" id="IPR024332">
    <property type="entry name" value="MOZART2"/>
</dbReference>
<accession>H9GQ11</accession>
<reference evidence="6" key="1">
    <citation type="submission" date="2009-12" db="EMBL/GenBank/DDBJ databases">
        <title>The Genome Sequence of Anolis carolinensis (Green Anole Lizard).</title>
        <authorList>
            <consortium name="The Genome Sequencing Platform"/>
            <person name="Di Palma F."/>
            <person name="Alfoldi J."/>
            <person name="Heiman D."/>
            <person name="Young S."/>
            <person name="Grabherr M."/>
            <person name="Johnson J."/>
            <person name="Lander E.S."/>
            <person name="Lindblad-Toh K."/>
        </authorList>
    </citation>
    <scope>NUCLEOTIDE SEQUENCE [LARGE SCALE GENOMIC DNA]</scope>
    <source>
        <strain evidence="6">JBL SC #1</strain>
    </source>
</reference>
<reference evidence="6" key="2">
    <citation type="submission" date="2025-08" db="UniProtKB">
        <authorList>
            <consortium name="Ensembl"/>
        </authorList>
    </citation>
    <scope>IDENTIFICATION</scope>
</reference>
<comment type="similarity">
    <text evidence="3">Belongs to the MOZART2 family.</text>
</comment>
<keyword evidence="4" id="KW-0963">Cytoplasm</keyword>
<keyword evidence="5" id="KW-0206">Cytoskeleton</keyword>
<evidence type="ECO:0000313" key="7">
    <source>
        <dbReference type="Proteomes" id="UP000001646"/>
    </source>
</evidence>
<evidence type="ECO:0008006" key="8">
    <source>
        <dbReference type="Google" id="ProtNLM"/>
    </source>
</evidence>
<dbReference type="AlphaFoldDB" id="H9GQ11"/>
<evidence type="ECO:0000256" key="5">
    <source>
        <dbReference type="ARBA" id="ARBA00023212"/>
    </source>
</evidence>
<sequence>MSSGMKAKRSSGSHTRRKLLTVEEVELFRLTQTAGSGLDPEVFKILLDLLRMNVAPVAILLVLHAMCAARQRGSGPKVNATEAP</sequence>
<proteinExistence type="inferred from homology"/>
<evidence type="ECO:0000256" key="1">
    <source>
        <dbReference type="ARBA" id="ARBA00004186"/>
    </source>
</evidence>
<dbReference type="PANTHER" id="PTHR28578">
    <property type="entry name" value="MITOTIC-SPINDLE ORGANIZING PROTEIN 2A-RELATED"/>
    <property type="match status" value="1"/>
</dbReference>
<evidence type="ECO:0000313" key="6">
    <source>
        <dbReference type="Ensembl" id="ENSACAP00000017816.3"/>
    </source>
</evidence>
<organism evidence="6 7">
    <name type="scientific">Anolis carolinensis</name>
    <name type="common">Green anole</name>
    <name type="synonym">American chameleon</name>
    <dbReference type="NCBI Taxonomy" id="28377"/>
    <lineage>
        <taxon>Eukaryota</taxon>
        <taxon>Metazoa</taxon>
        <taxon>Chordata</taxon>
        <taxon>Craniata</taxon>
        <taxon>Vertebrata</taxon>
        <taxon>Euteleostomi</taxon>
        <taxon>Lepidosauria</taxon>
        <taxon>Squamata</taxon>
        <taxon>Bifurcata</taxon>
        <taxon>Unidentata</taxon>
        <taxon>Episquamata</taxon>
        <taxon>Toxicofera</taxon>
        <taxon>Iguania</taxon>
        <taxon>Dactyloidae</taxon>
        <taxon>Anolis</taxon>
    </lineage>
</organism>
<protein>
    <recommendedName>
        <fullName evidence="8">Mitotic spindle organizing protein 2B</fullName>
    </recommendedName>
</protein>
<dbReference type="InParanoid" id="H9GQ11"/>
<dbReference type="HOGENOM" id="CLU_2694070_0_0_1"/>
<evidence type="ECO:0000256" key="4">
    <source>
        <dbReference type="ARBA" id="ARBA00022490"/>
    </source>
</evidence>
<dbReference type="Proteomes" id="UP000001646">
    <property type="component" value="Unplaced"/>
</dbReference>
<keyword evidence="7" id="KW-1185">Reference proteome</keyword>
<dbReference type="STRING" id="28377.ENSACAP00000017816"/>
<dbReference type="PANTHER" id="PTHR28578:SF2">
    <property type="entry name" value="MITOTIC-SPINDLE ORGANIZING PROTEIN 2"/>
    <property type="match status" value="1"/>
</dbReference>
<evidence type="ECO:0000256" key="2">
    <source>
        <dbReference type="ARBA" id="ARBA00004300"/>
    </source>
</evidence>
<dbReference type="Ensembl" id="ENSACAT00000021001.3">
    <property type="protein sequence ID" value="ENSACAP00000017816.3"/>
    <property type="gene ID" value="ENSACAG00000020976.3"/>
</dbReference>
<comment type="subcellular location">
    <subcellularLocation>
        <location evidence="2">Cytoplasm</location>
        <location evidence="2">Cytoskeleton</location>
        <location evidence="2">Microtubule organizing center</location>
        <location evidence="2">Centrosome</location>
    </subcellularLocation>
    <subcellularLocation>
        <location evidence="1">Cytoplasm</location>
        <location evidence="1">Cytoskeleton</location>
        <location evidence="1">Spindle</location>
    </subcellularLocation>
</comment>
<dbReference type="GO" id="GO:0005813">
    <property type="term" value="C:centrosome"/>
    <property type="evidence" value="ECO:0000318"/>
    <property type="project" value="GO_Central"/>
</dbReference>